<evidence type="ECO:0000313" key="2">
    <source>
        <dbReference type="EMBL" id="MBO9200222.1"/>
    </source>
</evidence>
<proteinExistence type="predicted"/>
<protein>
    <submittedName>
        <fullName evidence="2">Uncharacterized protein</fullName>
    </submittedName>
</protein>
<organism evidence="2 3">
    <name type="scientific">Niastella soli</name>
    <dbReference type="NCBI Taxonomy" id="2821487"/>
    <lineage>
        <taxon>Bacteria</taxon>
        <taxon>Pseudomonadati</taxon>
        <taxon>Bacteroidota</taxon>
        <taxon>Chitinophagia</taxon>
        <taxon>Chitinophagales</taxon>
        <taxon>Chitinophagaceae</taxon>
        <taxon>Niastella</taxon>
    </lineage>
</organism>
<dbReference type="RefSeq" id="WP_209138276.1">
    <property type="nucleotide sequence ID" value="NZ_JAGHKO010000001.1"/>
</dbReference>
<comment type="caution">
    <text evidence="2">The sequence shown here is derived from an EMBL/GenBank/DDBJ whole genome shotgun (WGS) entry which is preliminary data.</text>
</comment>
<dbReference type="EMBL" id="JAGHKO010000001">
    <property type="protein sequence ID" value="MBO9200222.1"/>
    <property type="molecule type" value="Genomic_DNA"/>
</dbReference>
<keyword evidence="1" id="KW-0812">Transmembrane</keyword>
<keyword evidence="1" id="KW-0472">Membrane</keyword>
<evidence type="ECO:0000313" key="3">
    <source>
        <dbReference type="Proteomes" id="UP000677244"/>
    </source>
</evidence>
<keyword evidence="1" id="KW-1133">Transmembrane helix</keyword>
<feature type="transmembrane region" description="Helical" evidence="1">
    <location>
        <begin position="225"/>
        <end position="245"/>
    </location>
</feature>
<reference evidence="2 3" key="1">
    <citation type="submission" date="2021-03" db="EMBL/GenBank/DDBJ databases">
        <title>Assistant Professor.</title>
        <authorList>
            <person name="Huq M.A."/>
        </authorList>
    </citation>
    <scope>NUCLEOTIDE SEQUENCE [LARGE SCALE GENOMIC DNA]</scope>
    <source>
        <strain evidence="2 3">MAH-29</strain>
    </source>
</reference>
<evidence type="ECO:0000256" key="1">
    <source>
        <dbReference type="SAM" id="Phobius"/>
    </source>
</evidence>
<dbReference type="Proteomes" id="UP000677244">
    <property type="component" value="Unassembled WGS sequence"/>
</dbReference>
<gene>
    <name evidence="2" type="ORF">J7I42_08130</name>
</gene>
<feature type="transmembrane region" description="Helical" evidence="1">
    <location>
        <begin position="176"/>
        <end position="199"/>
    </location>
</feature>
<accession>A0ABS3YQP8</accession>
<name>A0ABS3YQP8_9BACT</name>
<keyword evidence="3" id="KW-1185">Reference proteome</keyword>
<sequence length="251" mass="29101">MRNLIREKRKISIEYKRITPEVIRRLATIVDNEVKLEIQNNRETSCYFLYSVDAADDSSYESQTISIFEEKELIEQKVISQVNMRFNLIDNSKNIEIQLQHVNDDKNNGNYVLVSGDDPTWVNGVTTRINEIISLTEFQPKTSNLINVSVVVVGILIMVLYFRLFHYPIQKYNDNLATIIFLVISILTLWGGSSLINYLQEMYPLVELQTGSNYLQIPREKRKTINLILVTIVVPLLLALIYDVIKHYAIK</sequence>
<feature type="transmembrane region" description="Helical" evidence="1">
    <location>
        <begin position="145"/>
        <end position="164"/>
    </location>
</feature>